<dbReference type="OrthoDB" id="9810148at2"/>
<evidence type="ECO:0000313" key="3">
    <source>
        <dbReference type="Proteomes" id="UP000070560"/>
    </source>
</evidence>
<dbReference type="InterPro" id="IPR004622">
    <property type="entry name" value="DNA_pol_HolB"/>
</dbReference>
<proteinExistence type="predicted"/>
<dbReference type="InterPro" id="IPR050238">
    <property type="entry name" value="DNA_Rep/Repair_Clamp_Loader"/>
</dbReference>
<reference evidence="2 3" key="1">
    <citation type="submission" date="2015-10" db="EMBL/GenBank/DDBJ databases">
        <title>Candidatus Desulfofervidus auxilii, a hydrogenotrophic sulfate-reducing bacterium involved in the thermophilic anaerobic oxidation of methane.</title>
        <authorList>
            <person name="Krukenberg V."/>
            <person name="Richter M."/>
            <person name="Wegener G."/>
        </authorList>
    </citation>
    <scope>NUCLEOTIDE SEQUENCE [LARGE SCALE GENOMIC DNA]</scope>
    <source>
        <strain evidence="2 3">HS1</strain>
    </source>
</reference>
<dbReference type="Proteomes" id="UP000070560">
    <property type="component" value="Chromosome"/>
</dbReference>
<accession>A0A7U4QMD0</accession>
<dbReference type="FunFam" id="3.40.50.300:FF:001255">
    <property type="entry name" value="DNA polymerase III subunit delta"/>
    <property type="match status" value="1"/>
</dbReference>
<dbReference type="RefSeq" id="WP_066065460.1">
    <property type="nucleotide sequence ID" value="NZ_CP013015.1"/>
</dbReference>
<dbReference type="AlphaFoldDB" id="A0A7U4QMD0"/>
<evidence type="ECO:0000313" key="2">
    <source>
        <dbReference type="EMBL" id="AMM42015.1"/>
    </source>
</evidence>
<dbReference type="InterPro" id="IPR027417">
    <property type="entry name" value="P-loop_NTPase"/>
</dbReference>
<dbReference type="EC" id="2.7.7.7" evidence="2"/>
<dbReference type="EMBL" id="CP013015">
    <property type="protein sequence ID" value="AMM42015.1"/>
    <property type="molecule type" value="Genomic_DNA"/>
</dbReference>
<gene>
    <name evidence="2" type="ORF">HS1_002229</name>
</gene>
<dbReference type="PANTHER" id="PTHR11669:SF8">
    <property type="entry name" value="DNA POLYMERASE III SUBUNIT DELTA"/>
    <property type="match status" value="1"/>
</dbReference>
<keyword evidence="2" id="KW-0548">Nucleotidyltransferase</keyword>
<dbReference type="Gene3D" id="3.40.50.300">
    <property type="entry name" value="P-loop containing nucleotide triphosphate hydrolases"/>
    <property type="match status" value="1"/>
</dbReference>
<dbReference type="NCBIfam" id="TIGR00678">
    <property type="entry name" value="holB"/>
    <property type="match status" value="1"/>
</dbReference>
<dbReference type="GO" id="GO:0006261">
    <property type="term" value="P:DNA-templated DNA replication"/>
    <property type="evidence" value="ECO:0007669"/>
    <property type="project" value="TreeGrafter"/>
</dbReference>
<dbReference type="GO" id="GO:0008408">
    <property type="term" value="F:3'-5' exonuclease activity"/>
    <property type="evidence" value="ECO:0007669"/>
    <property type="project" value="InterPro"/>
</dbReference>
<dbReference type="CDD" id="cd00009">
    <property type="entry name" value="AAA"/>
    <property type="match status" value="1"/>
</dbReference>
<name>A0A7U4QMD0_DESA2</name>
<sequence>MAFKDILGQDRVIGWLKVAIKRKRLATAYLFTGLEGVGKTTVALTFAKVLNCLAPEDEDACERCQNCRKINANVHPDILLIQPKGKGIKIEQIRQLQEVLSFKPMSAKKRVVVIDKVETMAPPAANAFLKTLEEPPLNTLFILIAQDKYQLLPTIVSRCQIVPFQPLSLKIIKEMLEKKGVHSTNASFFALLSEGSLGRAQALLKKEIDVNLLIAWLKEPKMCNWLKLIASLDINLKTPEDTLNLLDFYQGIWRDILLVKNNCKAFLINKNILKEYEKMASTFTNQDIGHILTRIEEAKKLVKQNVQKKLILEHLLLRERMFDESHWSEI</sequence>
<dbReference type="KEGG" id="daw:HS1_002229"/>
<dbReference type="SMART" id="SM00382">
    <property type="entry name" value="AAA"/>
    <property type="match status" value="1"/>
</dbReference>
<dbReference type="PANTHER" id="PTHR11669">
    <property type="entry name" value="REPLICATION FACTOR C / DNA POLYMERASE III GAMMA-TAU SUBUNIT"/>
    <property type="match status" value="1"/>
</dbReference>
<dbReference type="InterPro" id="IPR003593">
    <property type="entry name" value="AAA+_ATPase"/>
</dbReference>
<evidence type="ECO:0000259" key="1">
    <source>
        <dbReference type="SMART" id="SM00382"/>
    </source>
</evidence>
<keyword evidence="2" id="KW-0808">Transferase</keyword>
<dbReference type="SUPFAM" id="SSF52540">
    <property type="entry name" value="P-loop containing nucleoside triphosphate hydrolases"/>
    <property type="match status" value="1"/>
</dbReference>
<feature type="domain" description="AAA+ ATPase" evidence="1">
    <location>
        <begin position="25"/>
        <end position="167"/>
    </location>
</feature>
<dbReference type="Pfam" id="PF13177">
    <property type="entry name" value="DNA_pol3_delta2"/>
    <property type="match status" value="1"/>
</dbReference>
<organism evidence="2 3">
    <name type="scientific">Desulfofervidus auxilii</name>
    <dbReference type="NCBI Taxonomy" id="1621989"/>
    <lineage>
        <taxon>Bacteria</taxon>
        <taxon>Pseudomonadati</taxon>
        <taxon>Thermodesulfobacteriota</taxon>
        <taxon>Candidatus Desulfofervidia</taxon>
        <taxon>Candidatus Desulfofervidales</taxon>
        <taxon>Candidatus Desulfofervidaceae</taxon>
        <taxon>Candidatus Desulfofervidus</taxon>
    </lineage>
</organism>
<protein>
    <submittedName>
        <fullName evidence="2">DNA polymerase III, delta prime subunit</fullName>
        <ecNumber evidence="2">2.7.7.7</ecNumber>
    </submittedName>
</protein>
<dbReference type="GO" id="GO:0003887">
    <property type="term" value="F:DNA-directed DNA polymerase activity"/>
    <property type="evidence" value="ECO:0007669"/>
    <property type="project" value="UniProtKB-EC"/>
</dbReference>
<keyword evidence="3" id="KW-1185">Reference proteome</keyword>